<dbReference type="SUPFAM" id="SSF100950">
    <property type="entry name" value="NagB/RpiA/CoA transferase-like"/>
    <property type="match status" value="1"/>
</dbReference>
<keyword evidence="3 5" id="KW-0413">Isomerase</keyword>
<feature type="binding site" evidence="5">
    <location>
        <position position="199"/>
    </location>
    <ligand>
        <name>substrate</name>
    </ligand>
</feature>
<keyword evidence="2 5" id="KW-0486">Methionine biosynthesis</keyword>
<dbReference type="Proteomes" id="UP001431131">
    <property type="component" value="Unassembled WGS sequence"/>
</dbReference>
<dbReference type="InterPro" id="IPR000649">
    <property type="entry name" value="IF-2B-related"/>
</dbReference>
<feature type="binding site" evidence="5">
    <location>
        <begin position="51"/>
        <end position="53"/>
    </location>
    <ligand>
        <name>substrate</name>
    </ligand>
</feature>
<dbReference type="NCBIfam" id="NF004326">
    <property type="entry name" value="PRK05720.1"/>
    <property type="match status" value="1"/>
</dbReference>
<dbReference type="Gene3D" id="3.40.50.10470">
    <property type="entry name" value="Translation initiation factor eif-2b, domain 2"/>
    <property type="match status" value="1"/>
</dbReference>
<comment type="caution">
    <text evidence="6">The sequence shown here is derived from an EMBL/GenBank/DDBJ whole genome shotgun (WGS) entry which is preliminary data.</text>
</comment>
<dbReference type="Pfam" id="PF01008">
    <property type="entry name" value="IF-2B"/>
    <property type="match status" value="1"/>
</dbReference>
<comment type="subunit">
    <text evidence="5">Homodimer.</text>
</comment>
<keyword evidence="1 5" id="KW-0028">Amino-acid biosynthesis</keyword>
<dbReference type="InterPro" id="IPR005251">
    <property type="entry name" value="IF-M1Pi"/>
</dbReference>
<dbReference type="FunFam" id="3.40.50.10470:FF:000006">
    <property type="entry name" value="Methylthioribose-1-phosphate isomerase"/>
    <property type="match status" value="1"/>
</dbReference>
<name>A0AAW5EFH4_9BACI</name>
<dbReference type="EMBL" id="JAKTTI010000045">
    <property type="protein sequence ID" value="MCH1627564.1"/>
    <property type="molecule type" value="Genomic_DNA"/>
</dbReference>
<dbReference type="RefSeq" id="WP_240257483.1">
    <property type="nucleotide sequence ID" value="NZ_JAKTTI010000045.1"/>
</dbReference>
<reference evidence="6" key="1">
    <citation type="submission" date="2022-02" db="EMBL/GenBank/DDBJ databases">
        <title>Fredinandcohnia quinoae sp. nov. isolated from Chenopodium quinoa seeds.</title>
        <authorList>
            <person name="Saati-Santamaria Z."/>
            <person name="Flores-Felix J.D."/>
            <person name="Igual J.M."/>
            <person name="Velazquez E."/>
            <person name="Garcia-Fraile P."/>
            <person name="Martinez-Molina E."/>
        </authorList>
    </citation>
    <scope>NUCLEOTIDE SEQUENCE</scope>
    <source>
        <strain evidence="6">SECRCQ15</strain>
    </source>
</reference>
<comment type="pathway">
    <text evidence="5">Amino-acid biosynthesis; L-methionine biosynthesis via salvage pathway; L-methionine from S-methyl-5-thio-alpha-D-ribose 1-phosphate: step 1/6.</text>
</comment>
<dbReference type="NCBIfam" id="TIGR00512">
    <property type="entry name" value="salvage_mtnA"/>
    <property type="match status" value="1"/>
</dbReference>
<dbReference type="InterPro" id="IPR011559">
    <property type="entry name" value="Initiation_fac_2B_a/b/d"/>
</dbReference>
<keyword evidence="7" id="KW-1185">Reference proteome</keyword>
<evidence type="ECO:0000313" key="6">
    <source>
        <dbReference type="EMBL" id="MCH1627564.1"/>
    </source>
</evidence>
<dbReference type="NCBIfam" id="TIGR00524">
    <property type="entry name" value="eIF-2B_rel"/>
    <property type="match status" value="1"/>
</dbReference>
<dbReference type="HAMAP" id="MF_01678">
    <property type="entry name" value="Salvage_MtnA"/>
    <property type="match status" value="1"/>
</dbReference>
<dbReference type="InterPro" id="IPR042529">
    <property type="entry name" value="IF_2B-like_C"/>
</dbReference>
<accession>A0AAW5EFH4</accession>
<evidence type="ECO:0000256" key="4">
    <source>
        <dbReference type="ARBA" id="ARBA00052401"/>
    </source>
</evidence>
<dbReference type="InterPro" id="IPR037171">
    <property type="entry name" value="NagB/RpiA_transferase-like"/>
</dbReference>
<gene>
    <name evidence="5 6" type="primary">mtnA</name>
    <name evidence="6" type="ORF">MJG50_19695</name>
</gene>
<proteinExistence type="inferred from homology"/>
<evidence type="ECO:0000313" key="7">
    <source>
        <dbReference type="Proteomes" id="UP001431131"/>
    </source>
</evidence>
<dbReference type="GO" id="GO:0019509">
    <property type="term" value="P:L-methionine salvage from methylthioadenosine"/>
    <property type="evidence" value="ECO:0007669"/>
    <property type="project" value="UniProtKB-UniRule"/>
</dbReference>
<evidence type="ECO:0000256" key="1">
    <source>
        <dbReference type="ARBA" id="ARBA00022605"/>
    </source>
</evidence>
<dbReference type="AlphaFoldDB" id="A0AAW5EFH4"/>
<evidence type="ECO:0000256" key="2">
    <source>
        <dbReference type="ARBA" id="ARBA00023167"/>
    </source>
</evidence>
<dbReference type="GO" id="GO:0046523">
    <property type="term" value="F:S-methyl-5-thioribose-1-phosphate isomerase activity"/>
    <property type="evidence" value="ECO:0007669"/>
    <property type="project" value="UniProtKB-UniRule"/>
</dbReference>
<feature type="binding site" evidence="5">
    <location>
        <begin position="250"/>
        <end position="251"/>
    </location>
    <ligand>
        <name>substrate</name>
    </ligand>
</feature>
<comment type="catalytic activity">
    <reaction evidence="4 5">
        <text>5-(methylsulfanyl)-alpha-D-ribose 1-phosphate = 5-(methylsulfanyl)-D-ribulose 1-phosphate</text>
        <dbReference type="Rhea" id="RHEA:19989"/>
        <dbReference type="ChEBI" id="CHEBI:58533"/>
        <dbReference type="ChEBI" id="CHEBI:58548"/>
        <dbReference type="EC" id="5.3.1.23"/>
    </reaction>
</comment>
<comment type="function">
    <text evidence="5">Catalyzes the interconversion of methylthioribose-1-phosphate (MTR-1-P) into methylthioribulose-1-phosphate (MTRu-1-P).</text>
</comment>
<sequence length="349" mass="38289">MTITSLVPLSVDWKDTYITILDQTKLPLEIDFIDLVTIQDVWNSITSLKVRGSAAIGITAAFGLALSASNYELETITEFRSLLEQDRNFLDSTRPTDTNLAWILNRLVDSIKDARTINEAKTNLIHEAIQIQVEDEAICRQIGEHALSLFKSGNKVLTISNDGSIATARYGTALAPFHLAKEKNIELKVYVSETRPLLQGARLTAWELMQSGVDVTLITDNMAAHTIMAKRIDAVIVGADRIAANGDTVNKIGTYNLAILAKAFGIPFYVAAPISTFDISLETCAEIPIEERSPDEITHINGALVAPESIQVYNPAFDVTPNELITAIITENGILQGNFSKEIAKQFEI</sequence>
<dbReference type="Gene3D" id="1.20.120.420">
    <property type="entry name" value="translation initiation factor eif-2b, domain 1"/>
    <property type="match status" value="1"/>
</dbReference>
<dbReference type="PANTHER" id="PTHR43475:SF4">
    <property type="entry name" value="METHYLTHIORIBOSE-1-PHOSPHATE ISOMERASE"/>
    <property type="match status" value="1"/>
</dbReference>
<organism evidence="6 7">
    <name type="scientific">Fredinandcohnia quinoae</name>
    <dbReference type="NCBI Taxonomy" id="2918902"/>
    <lineage>
        <taxon>Bacteria</taxon>
        <taxon>Bacillati</taxon>
        <taxon>Bacillota</taxon>
        <taxon>Bacilli</taxon>
        <taxon>Bacillales</taxon>
        <taxon>Bacillaceae</taxon>
        <taxon>Fredinandcohnia</taxon>
    </lineage>
</organism>
<evidence type="ECO:0000256" key="5">
    <source>
        <dbReference type="HAMAP-Rule" id="MF_01678"/>
    </source>
</evidence>
<feature type="active site" description="Proton donor" evidence="5">
    <location>
        <position position="240"/>
    </location>
</feature>
<feature type="binding site" evidence="5">
    <location>
        <position position="94"/>
    </location>
    <ligand>
        <name>substrate</name>
    </ligand>
</feature>
<dbReference type="EC" id="5.3.1.23" evidence="5"/>
<protein>
    <recommendedName>
        <fullName evidence="5">Methylthioribose-1-phosphate isomerase</fullName>
        <shortName evidence="5">M1Pi</shortName>
        <shortName evidence="5">MTR-1-P isomerase</shortName>
        <ecNumber evidence="5">5.3.1.23</ecNumber>
    </recommendedName>
    <alternativeName>
        <fullName evidence="5">S-methyl-5-thioribose-1-phosphate isomerase</fullName>
    </alternativeName>
</protein>
<feature type="site" description="Transition state stabilizer" evidence="5">
    <location>
        <position position="160"/>
    </location>
</feature>
<dbReference type="PANTHER" id="PTHR43475">
    <property type="entry name" value="METHYLTHIORIBOSE-1-PHOSPHATE ISOMERASE"/>
    <property type="match status" value="1"/>
</dbReference>
<evidence type="ECO:0000256" key="3">
    <source>
        <dbReference type="ARBA" id="ARBA00023235"/>
    </source>
</evidence>
<dbReference type="InterPro" id="IPR027363">
    <property type="entry name" value="M1Pi_N"/>
</dbReference>
<comment type="similarity">
    <text evidence="5">Belongs to the EIF-2B alpha/beta/delta subunits family. MtnA subfamily.</text>
</comment>